<sequence length="123" mass="13250">MFLWGRQSGGWKARAHEEHPRGPTRRPFATPRAAYGAQCPVVPVTVTLAPCQDTPWGSRSVDCASAEASVIDPTPPLSRRKIEIRWPAAGNVAVVGMLAAQLPPVQPWAGHARRPANGGQEVR</sequence>
<evidence type="ECO:0000313" key="3">
    <source>
        <dbReference type="Proteomes" id="UP001500908"/>
    </source>
</evidence>
<gene>
    <name evidence="2" type="ORF">GCM10022402_14360</name>
</gene>
<keyword evidence="3" id="KW-1185">Reference proteome</keyword>
<comment type="caution">
    <text evidence="2">The sequence shown here is derived from an EMBL/GenBank/DDBJ whole genome shotgun (WGS) entry which is preliminary data.</text>
</comment>
<reference evidence="3" key="1">
    <citation type="journal article" date="2019" name="Int. J. Syst. Evol. Microbiol.">
        <title>The Global Catalogue of Microorganisms (GCM) 10K type strain sequencing project: providing services to taxonomists for standard genome sequencing and annotation.</title>
        <authorList>
            <consortium name="The Broad Institute Genomics Platform"/>
            <consortium name="The Broad Institute Genome Sequencing Center for Infectious Disease"/>
            <person name="Wu L."/>
            <person name="Ma J."/>
        </authorList>
    </citation>
    <scope>NUCLEOTIDE SEQUENCE [LARGE SCALE GENOMIC DNA]</scope>
    <source>
        <strain evidence="3">JCM 17137</strain>
    </source>
</reference>
<evidence type="ECO:0000313" key="2">
    <source>
        <dbReference type="EMBL" id="GAA3735297.1"/>
    </source>
</evidence>
<evidence type="ECO:0000256" key="1">
    <source>
        <dbReference type="SAM" id="MobiDB-lite"/>
    </source>
</evidence>
<organism evidence="2 3">
    <name type="scientific">Salinactinospora qingdaonensis</name>
    <dbReference type="NCBI Taxonomy" id="702744"/>
    <lineage>
        <taxon>Bacteria</taxon>
        <taxon>Bacillati</taxon>
        <taxon>Actinomycetota</taxon>
        <taxon>Actinomycetes</taxon>
        <taxon>Streptosporangiales</taxon>
        <taxon>Nocardiopsidaceae</taxon>
        <taxon>Salinactinospora</taxon>
    </lineage>
</organism>
<dbReference type="EMBL" id="BAABDD010000005">
    <property type="protein sequence ID" value="GAA3735297.1"/>
    <property type="molecule type" value="Genomic_DNA"/>
</dbReference>
<accession>A0ABP7FD97</accession>
<name>A0ABP7FD97_9ACTN</name>
<proteinExistence type="predicted"/>
<feature type="region of interest" description="Disordered" evidence="1">
    <location>
        <begin position="1"/>
        <end position="29"/>
    </location>
</feature>
<protein>
    <submittedName>
        <fullName evidence="2">Uncharacterized protein</fullName>
    </submittedName>
</protein>
<dbReference type="Proteomes" id="UP001500908">
    <property type="component" value="Unassembled WGS sequence"/>
</dbReference>